<name>A0A084WKS8_ANOSI</name>
<feature type="compositionally biased region" description="Basic and acidic residues" evidence="1">
    <location>
        <begin position="44"/>
        <end position="58"/>
    </location>
</feature>
<proteinExistence type="predicted"/>
<dbReference type="EMBL" id="KE525349">
    <property type="protein sequence ID" value="KFB50822.1"/>
    <property type="molecule type" value="Genomic_DNA"/>
</dbReference>
<feature type="region of interest" description="Disordered" evidence="1">
    <location>
        <begin position="1"/>
        <end position="58"/>
    </location>
</feature>
<evidence type="ECO:0000313" key="4">
    <source>
        <dbReference type="Proteomes" id="UP000030765"/>
    </source>
</evidence>
<sequence length="58" mass="6941">MSRPIRPRRRISTNTNPRNGTSLRTSKRRELKRKHAPRFGAETRTNRSYDPREIRGNH</sequence>
<evidence type="ECO:0000256" key="1">
    <source>
        <dbReference type="SAM" id="MobiDB-lite"/>
    </source>
</evidence>
<feature type="compositionally biased region" description="Basic residues" evidence="1">
    <location>
        <begin position="1"/>
        <end position="11"/>
    </location>
</feature>
<reference evidence="3" key="2">
    <citation type="submission" date="2020-05" db="UniProtKB">
        <authorList>
            <consortium name="EnsemblMetazoa"/>
        </authorList>
    </citation>
    <scope>IDENTIFICATION</scope>
</reference>
<dbReference type="EMBL" id="ATLV01024136">
    <property type="status" value="NOT_ANNOTATED_CDS"/>
    <property type="molecule type" value="Genomic_DNA"/>
</dbReference>
<accession>A0A084WKS8</accession>
<reference evidence="2 4" key="1">
    <citation type="journal article" date="2014" name="BMC Genomics">
        <title>Genome sequence of Anopheles sinensis provides insight into genetics basis of mosquito competence for malaria parasites.</title>
        <authorList>
            <person name="Zhou D."/>
            <person name="Zhang D."/>
            <person name="Ding G."/>
            <person name="Shi L."/>
            <person name="Hou Q."/>
            <person name="Ye Y."/>
            <person name="Xu Y."/>
            <person name="Zhou H."/>
            <person name="Xiong C."/>
            <person name="Li S."/>
            <person name="Yu J."/>
            <person name="Hong S."/>
            <person name="Yu X."/>
            <person name="Zou P."/>
            <person name="Chen C."/>
            <person name="Chang X."/>
            <person name="Wang W."/>
            <person name="Lv Y."/>
            <person name="Sun Y."/>
            <person name="Ma L."/>
            <person name="Shen B."/>
            <person name="Zhu C."/>
        </authorList>
    </citation>
    <scope>NUCLEOTIDE SEQUENCE [LARGE SCALE GENOMIC DNA]</scope>
</reference>
<gene>
    <name evidence="2" type="ORF">ZHAS_00018876</name>
</gene>
<dbReference type="Proteomes" id="UP000030765">
    <property type="component" value="Unassembled WGS sequence"/>
</dbReference>
<organism evidence="2">
    <name type="scientific">Anopheles sinensis</name>
    <name type="common">Mosquito</name>
    <dbReference type="NCBI Taxonomy" id="74873"/>
    <lineage>
        <taxon>Eukaryota</taxon>
        <taxon>Metazoa</taxon>
        <taxon>Ecdysozoa</taxon>
        <taxon>Arthropoda</taxon>
        <taxon>Hexapoda</taxon>
        <taxon>Insecta</taxon>
        <taxon>Pterygota</taxon>
        <taxon>Neoptera</taxon>
        <taxon>Endopterygota</taxon>
        <taxon>Diptera</taxon>
        <taxon>Nematocera</taxon>
        <taxon>Culicoidea</taxon>
        <taxon>Culicidae</taxon>
        <taxon>Anophelinae</taxon>
        <taxon>Anopheles</taxon>
    </lineage>
</organism>
<evidence type="ECO:0000313" key="2">
    <source>
        <dbReference type="EMBL" id="KFB50822.1"/>
    </source>
</evidence>
<dbReference type="EnsemblMetazoa" id="ASIC018876-RA">
    <property type="protein sequence ID" value="ASIC018876-PA"/>
    <property type="gene ID" value="ASIC018876"/>
</dbReference>
<dbReference type="VEuPathDB" id="VectorBase:ASIC018876"/>
<evidence type="ECO:0000313" key="3">
    <source>
        <dbReference type="EnsemblMetazoa" id="ASIC018876-PA"/>
    </source>
</evidence>
<protein>
    <submittedName>
        <fullName evidence="2 3">Response regulator receiver protein</fullName>
    </submittedName>
</protein>
<dbReference type="AlphaFoldDB" id="A0A084WKS8"/>
<feature type="compositionally biased region" description="Basic residues" evidence="1">
    <location>
        <begin position="25"/>
        <end position="37"/>
    </location>
</feature>
<keyword evidence="4" id="KW-1185">Reference proteome</keyword>